<feature type="region of interest" description="Disordered" evidence="1">
    <location>
        <begin position="1"/>
        <end position="28"/>
    </location>
</feature>
<organism evidence="2 3">
    <name type="scientific">Romanomermis culicivorax</name>
    <name type="common">Nematode worm</name>
    <dbReference type="NCBI Taxonomy" id="13658"/>
    <lineage>
        <taxon>Eukaryota</taxon>
        <taxon>Metazoa</taxon>
        <taxon>Ecdysozoa</taxon>
        <taxon>Nematoda</taxon>
        <taxon>Enoplea</taxon>
        <taxon>Dorylaimia</taxon>
        <taxon>Mermithida</taxon>
        <taxon>Mermithoidea</taxon>
        <taxon>Mermithidae</taxon>
        <taxon>Romanomermis</taxon>
    </lineage>
</organism>
<evidence type="ECO:0000313" key="3">
    <source>
        <dbReference type="WBParaSite" id="nRc.2.0.1.t12939-RA"/>
    </source>
</evidence>
<feature type="compositionally biased region" description="Polar residues" evidence="1">
    <location>
        <begin position="83"/>
        <end position="98"/>
    </location>
</feature>
<dbReference type="Proteomes" id="UP000887565">
    <property type="component" value="Unplaced"/>
</dbReference>
<feature type="region of interest" description="Disordered" evidence="1">
    <location>
        <begin position="79"/>
        <end position="98"/>
    </location>
</feature>
<sequence>MDRQLELSKNRESKKPLSCRHRMHPPSQFRSESRRLPFLVVVIVLSSGTPVVVSSSSDARNSFITIGAVIVVEESIRFKTSDESSASTETRQTANANN</sequence>
<protein>
    <submittedName>
        <fullName evidence="3">Uncharacterized protein</fullName>
    </submittedName>
</protein>
<proteinExistence type="predicted"/>
<accession>A0A915IGL3</accession>
<name>A0A915IGL3_ROMCU</name>
<evidence type="ECO:0000256" key="1">
    <source>
        <dbReference type="SAM" id="MobiDB-lite"/>
    </source>
</evidence>
<dbReference type="WBParaSite" id="nRc.2.0.1.t12939-RA">
    <property type="protein sequence ID" value="nRc.2.0.1.t12939-RA"/>
    <property type="gene ID" value="nRc.2.0.1.g12939"/>
</dbReference>
<evidence type="ECO:0000313" key="2">
    <source>
        <dbReference type="Proteomes" id="UP000887565"/>
    </source>
</evidence>
<dbReference type="AlphaFoldDB" id="A0A915IGL3"/>
<reference evidence="3" key="1">
    <citation type="submission" date="2022-11" db="UniProtKB">
        <authorList>
            <consortium name="WormBaseParasite"/>
        </authorList>
    </citation>
    <scope>IDENTIFICATION</scope>
</reference>
<feature type="compositionally biased region" description="Basic and acidic residues" evidence="1">
    <location>
        <begin position="1"/>
        <end position="15"/>
    </location>
</feature>
<keyword evidence="2" id="KW-1185">Reference proteome</keyword>